<reference evidence="2 3" key="1">
    <citation type="journal article" date="2022" name="Nat. Ecol. Evol.">
        <title>A masculinizing supergene underlies an exaggerated male reproductive morph in a spider.</title>
        <authorList>
            <person name="Hendrickx F."/>
            <person name="De Corte Z."/>
            <person name="Sonet G."/>
            <person name="Van Belleghem S.M."/>
            <person name="Kostlbacher S."/>
            <person name="Vangestel C."/>
        </authorList>
    </citation>
    <scope>NUCLEOTIDE SEQUENCE [LARGE SCALE GENOMIC DNA]</scope>
    <source>
        <strain evidence="2">W744_W776</strain>
    </source>
</reference>
<dbReference type="EMBL" id="JAFNEN010000289">
    <property type="protein sequence ID" value="KAG8186778.1"/>
    <property type="molecule type" value="Genomic_DNA"/>
</dbReference>
<accession>A0AAV6USR2</accession>
<name>A0AAV6USR2_9ARAC</name>
<organism evidence="2 3">
    <name type="scientific">Oedothorax gibbosus</name>
    <dbReference type="NCBI Taxonomy" id="931172"/>
    <lineage>
        <taxon>Eukaryota</taxon>
        <taxon>Metazoa</taxon>
        <taxon>Ecdysozoa</taxon>
        <taxon>Arthropoda</taxon>
        <taxon>Chelicerata</taxon>
        <taxon>Arachnida</taxon>
        <taxon>Araneae</taxon>
        <taxon>Araneomorphae</taxon>
        <taxon>Entelegynae</taxon>
        <taxon>Araneoidea</taxon>
        <taxon>Linyphiidae</taxon>
        <taxon>Erigoninae</taxon>
        <taxon>Oedothorax</taxon>
    </lineage>
</organism>
<dbReference type="Proteomes" id="UP000827092">
    <property type="component" value="Unassembled WGS sequence"/>
</dbReference>
<feature type="region of interest" description="Disordered" evidence="1">
    <location>
        <begin position="1"/>
        <end position="25"/>
    </location>
</feature>
<dbReference type="AlphaFoldDB" id="A0AAV6USR2"/>
<evidence type="ECO:0000313" key="3">
    <source>
        <dbReference type="Proteomes" id="UP000827092"/>
    </source>
</evidence>
<evidence type="ECO:0000313" key="2">
    <source>
        <dbReference type="EMBL" id="KAG8186778.1"/>
    </source>
</evidence>
<comment type="caution">
    <text evidence="2">The sequence shown here is derived from an EMBL/GenBank/DDBJ whole genome shotgun (WGS) entry which is preliminary data.</text>
</comment>
<sequence length="109" mass="12679">MRERQIITHFGEREESYSGGKHSSLQNGPTRILFYFFFHIFREREEEIRHLKEHIGESFITADVADNVVTRQVREKNSLAKVASCSVSMIDWVAGALHHLEPVVTRRVL</sequence>
<keyword evidence="3" id="KW-1185">Reference proteome</keyword>
<feature type="compositionally biased region" description="Basic and acidic residues" evidence="1">
    <location>
        <begin position="1"/>
        <end position="16"/>
    </location>
</feature>
<protein>
    <recommendedName>
        <fullName evidence="4">BRCT domain-containing protein</fullName>
    </recommendedName>
</protein>
<gene>
    <name evidence="2" type="ORF">JTE90_010672</name>
</gene>
<evidence type="ECO:0008006" key="4">
    <source>
        <dbReference type="Google" id="ProtNLM"/>
    </source>
</evidence>
<evidence type="ECO:0000256" key="1">
    <source>
        <dbReference type="SAM" id="MobiDB-lite"/>
    </source>
</evidence>
<proteinExistence type="predicted"/>